<evidence type="ECO:0000259" key="2">
    <source>
        <dbReference type="Pfam" id="PF04073"/>
    </source>
</evidence>
<dbReference type="InterPro" id="IPR040285">
    <property type="entry name" value="ProX/PRXD1"/>
</dbReference>
<protein>
    <submittedName>
        <fullName evidence="3">Prolyl-tRNA synthetase associated domain-containing protein</fullName>
    </submittedName>
</protein>
<reference evidence="3 4" key="1">
    <citation type="submission" date="2024-02" db="EMBL/GenBank/DDBJ databases">
        <title>Bacterial strain from lacustrine sediment.</title>
        <authorList>
            <person name="Petit C."/>
            <person name="Fadhlaoui K."/>
        </authorList>
    </citation>
    <scope>NUCLEOTIDE SEQUENCE [LARGE SCALE GENOMIC DNA]</scope>
    <source>
        <strain evidence="3 4">IPX-CK</strain>
    </source>
</reference>
<comment type="similarity">
    <text evidence="1">Belongs to the PRORSD1 family.</text>
</comment>
<sequence length="191" mass="21826">MSDKTEIVSDMKIYMEKPSPEGRLPREMAVYELLERLDIPYERLDHEAVATIEACQGVDKLLDIRLCKNLFLCNAQRTKFYLLLMPGEKKFSTKEVCRQIQSARLSFAPAEYMERFLNISPGAVSVMGLMNDKEKQVQLLIDREVLESEYLGCHPCVNTASLKLKMADVISRFLPDTGHDYVVVELTDDQG</sequence>
<dbReference type="PANTHER" id="PTHR31423:SF3">
    <property type="entry name" value="PROLYL-TRNA SYNTHETASE ASSOCIATED DOMAIN-CONTAINING PROTEIN 1-RELATED"/>
    <property type="match status" value="1"/>
</dbReference>
<gene>
    <name evidence="3" type="ORF">V6984_17055</name>
</gene>
<dbReference type="PANTHER" id="PTHR31423">
    <property type="entry name" value="YBAK DOMAIN-CONTAINING PROTEIN"/>
    <property type="match status" value="1"/>
</dbReference>
<proteinExistence type="inferred from homology"/>
<evidence type="ECO:0000313" key="3">
    <source>
        <dbReference type="EMBL" id="XAH73198.1"/>
    </source>
</evidence>
<dbReference type="Pfam" id="PF04073">
    <property type="entry name" value="tRNA_edit"/>
    <property type="match status" value="1"/>
</dbReference>
<dbReference type="Proteomes" id="UP001451571">
    <property type="component" value="Chromosome"/>
</dbReference>
<dbReference type="InterPro" id="IPR036754">
    <property type="entry name" value="YbaK/aa-tRNA-synt-asso_dom_sf"/>
</dbReference>
<dbReference type="RefSeq" id="WP_342756805.1">
    <property type="nucleotide sequence ID" value="NZ_CP146256.1"/>
</dbReference>
<name>A0ABZ3EUX9_9FIRM</name>
<dbReference type="SUPFAM" id="SSF55826">
    <property type="entry name" value="YbaK/ProRS associated domain"/>
    <property type="match status" value="1"/>
</dbReference>
<dbReference type="EMBL" id="CP146256">
    <property type="protein sequence ID" value="XAH73198.1"/>
    <property type="molecule type" value="Genomic_DNA"/>
</dbReference>
<organism evidence="3 4">
    <name type="scientific">Kineothrix sedimenti</name>
    <dbReference type="NCBI Taxonomy" id="3123317"/>
    <lineage>
        <taxon>Bacteria</taxon>
        <taxon>Bacillati</taxon>
        <taxon>Bacillota</taxon>
        <taxon>Clostridia</taxon>
        <taxon>Lachnospirales</taxon>
        <taxon>Lachnospiraceae</taxon>
        <taxon>Kineothrix</taxon>
    </lineage>
</organism>
<evidence type="ECO:0000256" key="1">
    <source>
        <dbReference type="ARBA" id="ARBA00010201"/>
    </source>
</evidence>
<dbReference type="CDD" id="cd04335">
    <property type="entry name" value="PrdX_deacylase"/>
    <property type="match status" value="1"/>
</dbReference>
<keyword evidence="4" id="KW-1185">Reference proteome</keyword>
<feature type="domain" description="YbaK/aminoacyl-tRNA synthetase-associated" evidence="2">
    <location>
        <begin position="46"/>
        <end position="169"/>
    </location>
</feature>
<accession>A0ABZ3EUX9</accession>
<dbReference type="InterPro" id="IPR007214">
    <property type="entry name" value="YbaK/aa-tRNA-synth-assoc-dom"/>
</dbReference>
<dbReference type="Gene3D" id="3.90.960.10">
    <property type="entry name" value="YbaK/aminoacyl-tRNA synthetase-associated domain"/>
    <property type="match status" value="1"/>
</dbReference>
<evidence type="ECO:0000313" key="4">
    <source>
        <dbReference type="Proteomes" id="UP001451571"/>
    </source>
</evidence>